<name>A0A137PHV4_CONC2</name>
<dbReference type="SUPFAM" id="SSF56059">
    <property type="entry name" value="Glutathione synthetase ATP-binding domain-like"/>
    <property type="match status" value="1"/>
</dbReference>
<evidence type="ECO:0000256" key="10">
    <source>
        <dbReference type="ARBA" id="ARBA00022840"/>
    </source>
</evidence>
<dbReference type="Pfam" id="PF07478">
    <property type="entry name" value="Dala_Dala_lig_C"/>
    <property type="match status" value="1"/>
</dbReference>
<evidence type="ECO:0000256" key="14">
    <source>
        <dbReference type="ARBA" id="ARBA00023211"/>
    </source>
</evidence>
<dbReference type="SUPFAM" id="SSF52440">
    <property type="entry name" value="PreATP-grasp domain"/>
    <property type="match status" value="1"/>
</dbReference>
<keyword evidence="20" id="KW-1185">Reference proteome</keyword>
<keyword evidence="7 19" id="KW-0436">Ligase</keyword>
<dbReference type="EMBL" id="KQ964422">
    <property type="protein sequence ID" value="KXN74578.1"/>
    <property type="molecule type" value="Genomic_DNA"/>
</dbReference>
<dbReference type="InterPro" id="IPR000291">
    <property type="entry name" value="D-Ala_lig_Van_CS"/>
</dbReference>
<dbReference type="NCBIfam" id="NF002528">
    <property type="entry name" value="PRK01966.1-4"/>
    <property type="match status" value="1"/>
</dbReference>
<dbReference type="GO" id="GO:0008360">
    <property type="term" value="P:regulation of cell shape"/>
    <property type="evidence" value="ECO:0007669"/>
    <property type="project" value="UniProtKB-KW"/>
</dbReference>
<keyword evidence="15" id="KW-0961">Cell wall biogenesis/degradation</keyword>
<dbReference type="GO" id="GO:0005829">
    <property type="term" value="C:cytosol"/>
    <property type="evidence" value="ECO:0007669"/>
    <property type="project" value="TreeGrafter"/>
</dbReference>
<dbReference type="InterPro" id="IPR016185">
    <property type="entry name" value="PreATP-grasp_dom_sf"/>
</dbReference>
<evidence type="ECO:0000256" key="17">
    <source>
        <dbReference type="PROSITE-ProRule" id="PRU00409"/>
    </source>
</evidence>
<dbReference type="HAMAP" id="MF_00047">
    <property type="entry name" value="Dala_Dala_lig"/>
    <property type="match status" value="1"/>
</dbReference>
<dbReference type="GO" id="GO:0005524">
    <property type="term" value="F:ATP binding"/>
    <property type="evidence" value="ECO:0007669"/>
    <property type="project" value="UniProtKB-UniRule"/>
</dbReference>
<dbReference type="InterPro" id="IPR013815">
    <property type="entry name" value="ATP_grasp_subdomain_1"/>
</dbReference>
<dbReference type="InterPro" id="IPR011095">
    <property type="entry name" value="Dala_Dala_lig_C"/>
</dbReference>
<dbReference type="STRING" id="796925.A0A137PHV4"/>
<dbReference type="OrthoDB" id="2013972at2759"/>
<comment type="cofactor">
    <cofactor evidence="1">
        <name>Mn(2+)</name>
        <dbReference type="ChEBI" id="CHEBI:29035"/>
    </cofactor>
</comment>
<comment type="similarity">
    <text evidence="5">Belongs to the D-alanine--D-alanine ligase family.</text>
</comment>
<dbReference type="Proteomes" id="UP000070444">
    <property type="component" value="Unassembled WGS sequence"/>
</dbReference>
<dbReference type="GO" id="GO:0008716">
    <property type="term" value="F:D-alanine-D-alanine ligase activity"/>
    <property type="evidence" value="ECO:0007669"/>
    <property type="project" value="InterPro"/>
</dbReference>
<dbReference type="Gene3D" id="3.30.470.20">
    <property type="entry name" value="ATP-grasp fold, B domain"/>
    <property type="match status" value="1"/>
</dbReference>
<dbReference type="Gene3D" id="3.30.1490.20">
    <property type="entry name" value="ATP-grasp fold, A domain"/>
    <property type="match status" value="1"/>
</dbReference>
<dbReference type="PANTHER" id="PTHR23132">
    <property type="entry name" value="D-ALANINE--D-ALANINE LIGASE"/>
    <property type="match status" value="1"/>
</dbReference>
<evidence type="ECO:0000256" key="3">
    <source>
        <dbReference type="ARBA" id="ARBA00004496"/>
    </source>
</evidence>
<evidence type="ECO:0000256" key="1">
    <source>
        <dbReference type="ARBA" id="ARBA00001936"/>
    </source>
</evidence>
<dbReference type="PANTHER" id="PTHR23132:SF25">
    <property type="entry name" value="D-ALANINE--D-ALANINE LIGASE A"/>
    <property type="match status" value="1"/>
</dbReference>
<reference evidence="19 20" key="1">
    <citation type="journal article" date="2015" name="Genome Biol. Evol.">
        <title>Phylogenomic analyses indicate that early fungi evolved digesting cell walls of algal ancestors of land plants.</title>
        <authorList>
            <person name="Chang Y."/>
            <person name="Wang S."/>
            <person name="Sekimoto S."/>
            <person name="Aerts A.L."/>
            <person name="Choi C."/>
            <person name="Clum A."/>
            <person name="LaButti K.M."/>
            <person name="Lindquist E.A."/>
            <person name="Yee Ngan C."/>
            <person name="Ohm R.A."/>
            <person name="Salamov A.A."/>
            <person name="Grigoriev I.V."/>
            <person name="Spatafora J.W."/>
            <person name="Berbee M.L."/>
        </authorList>
    </citation>
    <scope>NUCLEOTIDE SEQUENCE [LARGE SCALE GENOMIC DNA]</scope>
    <source>
        <strain evidence="19 20">NRRL 28638</strain>
    </source>
</reference>
<evidence type="ECO:0000313" key="20">
    <source>
        <dbReference type="Proteomes" id="UP000070444"/>
    </source>
</evidence>
<keyword evidence="13" id="KW-0573">Peptidoglycan synthesis</keyword>
<dbReference type="GO" id="GO:0046872">
    <property type="term" value="F:metal ion binding"/>
    <property type="evidence" value="ECO:0007669"/>
    <property type="project" value="UniProtKB-KW"/>
</dbReference>
<keyword evidence="6" id="KW-0963">Cytoplasm</keyword>
<evidence type="ECO:0000256" key="4">
    <source>
        <dbReference type="ARBA" id="ARBA00004752"/>
    </source>
</evidence>
<evidence type="ECO:0000256" key="13">
    <source>
        <dbReference type="ARBA" id="ARBA00022984"/>
    </source>
</evidence>
<gene>
    <name evidence="19" type="ORF">CONCODRAFT_169573</name>
</gene>
<dbReference type="NCBIfam" id="NF002526">
    <property type="entry name" value="PRK01966.1-2"/>
    <property type="match status" value="1"/>
</dbReference>
<comment type="cofactor">
    <cofactor evidence="2">
        <name>Mg(2+)</name>
        <dbReference type="ChEBI" id="CHEBI:18420"/>
    </cofactor>
</comment>
<evidence type="ECO:0000256" key="2">
    <source>
        <dbReference type="ARBA" id="ARBA00001946"/>
    </source>
</evidence>
<evidence type="ECO:0000259" key="18">
    <source>
        <dbReference type="PROSITE" id="PS50975"/>
    </source>
</evidence>
<dbReference type="OMA" id="TQYRIPC"/>
<sequence length="367" mass="41177">MTKLRLGLIYGGKSGEHEISIKTAFSVSNSLDFNKYTFVPIYITKSGNWIVGKEQCKALNYEEIMNNLENGTFENLKSSFPSDLLFREKNDSVSNIQALDIIFPLIHGTFGEDGKLQGLLEMANIPYVGCGVLASSVGMDKSLTKTTFAQAGLPQCKYLTFTKFNWDRNKIALTKQIRENLNYPCFVKPANAGSSLGVSKVRMEHNLDQAIEEAFKFDRKVIVEEEVIGREIEIAILGNYDEPSASVPGEIIQNSDFYDFETKYLNGGASLSIPAEISQNLTEKLKKLAKIAFQAIDGSGLSRVDFFVTKNEEVYINEINTMPGFTPVSMYPLLWQESGKSYSQLLDELIQLGIDRFKQSRNLSYKF</sequence>
<dbReference type="FunFam" id="3.30.470.20:FF:000008">
    <property type="entry name" value="D-alanine--D-alanine ligase"/>
    <property type="match status" value="1"/>
</dbReference>
<keyword evidence="14" id="KW-0464">Manganese</keyword>
<keyword evidence="9 17" id="KW-0547">Nucleotide-binding</keyword>
<dbReference type="PIRSF" id="PIRSF039102">
    <property type="entry name" value="Ddl/VanB"/>
    <property type="match status" value="1"/>
</dbReference>
<dbReference type="FunFam" id="3.30.1490.20:FF:000007">
    <property type="entry name" value="D-alanine--D-alanine ligase"/>
    <property type="match status" value="1"/>
</dbReference>
<dbReference type="Pfam" id="PF01820">
    <property type="entry name" value="Dala_Dala_lig_N"/>
    <property type="match status" value="1"/>
</dbReference>
<dbReference type="PROSITE" id="PS50975">
    <property type="entry name" value="ATP_GRASP"/>
    <property type="match status" value="1"/>
</dbReference>
<comment type="pathway">
    <text evidence="4">Cell wall biogenesis; peptidoglycan biosynthesis.</text>
</comment>
<keyword evidence="12" id="KW-0133">Cell shape</keyword>
<proteinExistence type="inferred from homology"/>
<dbReference type="PROSITE" id="PS00844">
    <property type="entry name" value="DALA_DALA_LIGASE_2"/>
    <property type="match status" value="1"/>
</dbReference>
<dbReference type="PROSITE" id="PS00843">
    <property type="entry name" value="DALA_DALA_LIGASE_1"/>
    <property type="match status" value="1"/>
</dbReference>
<dbReference type="GO" id="GO:0071555">
    <property type="term" value="P:cell wall organization"/>
    <property type="evidence" value="ECO:0007669"/>
    <property type="project" value="UniProtKB-KW"/>
</dbReference>
<organism evidence="19 20">
    <name type="scientific">Conidiobolus coronatus (strain ATCC 28846 / CBS 209.66 / NRRL 28638)</name>
    <name type="common">Delacroixia coronata</name>
    <dbReference type="NCBI Taxonomy" id="796925"/>
    <lineage>
        <taxon>Eukaryota</taxon>
        <taxon>Fungi</taxon>
        <taxon>Fungi incertae sedis</taxon>
        <taxon>Zoopagomycota</taxon>
        <taxon>Entomophthoromycotina</taxon>
        <taxon>Entomophthoromycetes</taxon>
        <taxon>Entomophthorales</taxon>
        <taxon>Ancylistaceae</taxon>
        <taxon>Conidiobolus</taxon>
    </lineage>
</organism>
<keyword evidence="8" id="KW-0479">Metal-binding</keyword>
<evidence type="ECO:0000256" key="11">
    <source>
        <dbReference type="ARBA" id="ARBA00022842"/>
    </source>
</evidence>
<dbReference type="InterPro" id="IPR005905">
    <property type="entry name" value="D_ala_D_ala"/>
</dbReference>
<evidence type="ECO:0000256" key="16">
    <source>
        <dbReference type="ARBA" id="ARBA00060592"/>
    </source>
</evidence>
<dbReference type="Gene3D" id="3.40.50.20">
    <property type="match status" value="1"/>
</dbReference>
<dbReference type="NCBIfam" id="NF002378">
    <property type="entry name" value="PRK01372.1"/>
    <property type="match status" value="1"/>
</dbReference>
<protein>
    <submittedName>
        <fullName evidence="19">D-alanine--D-alanine ligase B</fullName>
    </submittedName>
</protein>
<comment type="subcellular location">
    <subcellularLocation>
        <location evidence="3">Cytoplasm</location>
    </subcellularLocation>
</comment>
<dbReference type="InterPro" id="IPR011761">
    <property type="entry name" value="ATP-grasp"/>
</dbReference>
<accession>A0A137PHV4</accession>
<keyword evidence="10 17" id="KW-0067">ATP-binding</keyword>
<dbReference type="InterPro" id="IPR011127">
    <property type="entry name" value="Dala_Dala_lig_N"/>
</dbReference>
<dbReference type="NCBIfam" id="TIGR01205">
    <property type="entry name" value="D_ala_D_alaTIGR"/>
    <property type="match status" value="1"/>
</dbReference>
<evidence type="ECO:0000256" key="12">
    <source>
        <dbReference type="ARBA" id="ARBA00022960"/>
    </source>
</evidence>
<keyword evidence="11" id="KW-0460">Magnesium</keyword>
<evidence type="ECO:0000256" key="7">
    <source>
        <dbReference type="ARBA" id="ARBA00022598"/>
    </source>
</evidence>
<evidence type="ECO:0000256" key="15">
    <source>
        <dbReference type="ARBA" id="ARBA00023316"/>
    </source>
</evidence>
<dbReference type="AlphaFoldDB" id="A0A137PHV4"/>
<evidence type="ECO:0000313" key="19">
    <source>
        <dbReference type="EMBL" id="KXN74578.1"/>
    </source>
</evidence>
<evidence type="ECO:0000256" key="9">
    <source>
        <dbReference type="ARBA" id="ARBA00022741"/>
    </source>
</evidence>
<evidence type="ECO:0000256" key="6">
    <source>
        <dbReference type="ARBA" id="ARBA00022490"/>
    </source>
</evidence>
<comment type="pathway">
    <text evidence="16">Glycan biosynthesis.</text>
</comment>
<evidence type="ECO:0000256" key="8">
    <source>
        <dbReference type="ARBA" id="ARBA00022723"/>
    </source>
</evidence>
<evidence type="ECO:0000256" key="5">
    <source>
        <dbReference type="ARBA" id="ARBA00010871"/>
    </source>
</evidence>
<feature type="domain" description="ATP-grasp" evidence="18">
    <location>
        <begin position="145"/>
        <end position="351"/>
    </location>
</feature>